<comment type="similarity">
    <text evidence="13">In the N-terminal section; belongs to the IspD/TarI cytidylyltransferase family. IspD subfamily.</text>
</comment>
<dbReference type="Gene3D" id="3.90.550.10">
    <property type="entry name" value="Spore Coat Polysaccharide Biosynthesis Protein SpsA, Chain A"/>
    <property type="match status" value="1"/>
</dbReference>
<evidence type="ECO:0000256" key="7">
    <source>
        <dbReference type="ARBA" id="ARBA00022679"/>
    </source>
</evidence>
<keyword evidence="10 13" id="KW-0414">Isoprene biosynthesis</keyword>
<dbReference type="InterPro" id="IPR029044">
    <property type="entry name" value="Nucleotide-diphossugar_trans"/>
</dbReference>
<dbReference type="InterPro" id="IPR026596">
    <property type="entry name" value="IspD/F"/>
</dbReference>
<dbReference type="AlphaFoldDB" id="A0A1M5YE64"/>
<keyword evidence="11 13" id="KW-0456">Lyase</keyword>
<dbReference type="NCBIfam" id="TIGR00151">
    <property type="entry name" value="ispF"/>
    <property type="match status" value="1"/>
</dbReference>
<keyword evidence="9 13" id="KW-0479">Metal-binding</keyword>
<dbReference type="InterPro" id="IPR034683">
    <property type="entry name" value="IspD/TarI"/>
</dbReference>
<dbReference type="Gene3D" id="3.30.1330.50">
    <property type="entry name" value="2-C-methyl-D-erythritol 2,4-cyclodiphosphate synthase"/>
    <property type="match status" value="1"/>
</dbReference>
<feature type="binding site" evidence="13">
    <location>
        <begin position="265"/>
        <end position="266"/>
    </location>
    <ligand>
        <name>4-CDP-2-C-methyl-D-erythritol 2-phosphate</name>
        <dbReference type="ChEBI" id="CHEBI:57919"/>
    </ligand>
</feature>
<feature type="region of interest" description="2-C-methyl-D-erythritol 4-phosphate cytidylyltransferase" evidence="13">
    <location>
        <begin position="1"/>
        <end position="233"/>
    </location>
</feature>
<evidence type="ECO:0000256" key="6">
    <source>
        <dbReference type="ARBA" id="ARBA00009789"/>
    </source>
</evidence>
<dbReference type="OrthoDB" id="9804336at2"/>
<organism evidence="15 16">
    <name type="scientific">Desulfofustis glycolicus DSM 9705</name>
    <dbReference type="NCBI Taxonomy" id="1121409"/>
    <lineage>
        <taxon>Bacteria</taxon>
        <taxon>Pseudomonadati</taxon>
        <taxon>Thermodesulfobacteriota</taxon>
        <taxon>Desulfobulbia</taxon>
        <taxon>Desulfobulbales</taxon>
        <taxon>Desulfocapsaceae</taxon>
        <taxon>Desulfofustis</taxon>
    </lineage>
</organism>
<dbReference type="FunFam" id="3.90.550.10:FF:000003">
    <property type="entry name" value="2-C-methyl-D-erythritol 4-phosphate cytidylyltransferase"/>
    <property type="match status" value="1"/>
</dbReference>
<dbReference type="InterPro" id="IPR050088">
    <property type="entry name" value="IspD/TarI_cytidylyltransf_bact"/>
</dbReference>
<dbReference type="PANTHER" id="PTHR32125">
    <property type="entry name" value="2-C-METHYL-D-ERYTHRITOL 4-PHOSPHATE CYTIDYLYLTRANSFERASE, CHLOROPLASTIC"/>
    <property type="match status" value="1"/>
</dbReference>
<name>A0A1M5YE64_9BACT</name>
<feature type="binding site" evidence="13">
    <location>
        <position position="241"/>
    </location>
    <ligand>
        <name>a divalent metal cation</name>
        <dbReference type="ChEBI" id="CHEBI:60240"/>
    </ligand>
</feature>
<dbReference type="GO" id="GO:0050518">
    <property type="term" value="F:2-C-methyl-D-erythritol 4-phosphate cytidylyltransferase activity"/>
    <property type="evidence" value="ECO:0007669"/>
    <property type="project" value="UniProtKB-UniRule"/>
</dbReference>
<dbReference type="GO" id="GO:0046872">
    <property type="term" value="F:metal ion binding"/>
    <property type="evidence" value="ECO:0007669"/>
    <property type="project" value="UniProtKB-KW"/>
</dbReference>
<evidence type="ECO:0000256" key="10">
    <source>
        <dbReference type="ARBA" id="ARBA00023229"/>
    </source>
</evidence>
<keyword evidence="7 13" id="KW-0808">Transferase</keyword>
<evidence type="ECO:0000256" key="12">
    <source>
        <dbReference type="ARBA" id="ARBA00023268"/>
    </source>
</evidence>
<dbReference type="HAMAP" id="MF_00108">
    <property type="entry name" value="IspD"/>
    <property type="match status" value="1"/>
</dbReference>
<dbReference type="NCBIfam" id="TIGR00453">
    <property type="entry name" value="ispD"/>
    <property type="match status" value="1"/>
</dbReference>
<dbReference type="HAMAP" id="MF_00107">
    <property type="entry name" value="IspF"/>
    <property type="match status" value="1"/>
</dbReference>
<dbReference type="InterPro" id="IPR001228">
    <property type="entry name" value="IspD"/>
</dbReference>
<feature type="site" description="Transition state stabilizer" evidence="13">
    <location>
        <position position="24"/>
    </location>
</feature>
<feature type="site" description="Transition state stabilizer" evidence="13">
    <location>
        <position position="265"/>
    </location>
</feature>
<feature type="domain" description="2-C-methyl-D-erythritol 2,4-cyclodiphosphate synthase" evidence="14">
    <location>
        <begin position="232"/>
        <end position="385"/>
    </location>
</feature>
<gene>
    <name evidence="13" type="primary">ispDF</name>
    <name evidence="15" type="ORF">SAMN02745124_03911</name>
</gene>
<proteinExistence type="inferred from homology"/>
<evidence type="ECO:0000256" key="9">
    <source>
        <dbReference type="ARBA" id="ARBA00022723"/>
    </source>
</evidence>
<dbReference type="Pfam" id="PF02542">
    <property type="entry name" value="YgbB"/>
    <property type="match status" value="1"/>
</dbReference>
<keyword evidence="12 13" id="KW-0511">Multifunctional enzyme</keyword>
<keyword evidence="8 13" id="KW-0548">Nucleotidyltransferase</keyword>
<feature type="site" description="Positions MEP for the nucleophilic attack" evidence="13">
    <location>
        <position position="211"/>
    </location>
</feature>
<feature type="binding site" evidence="13">
    <location>
        <begin position="287"/>
        <end position="289"/>
    </location>
    <ligand>
        <name>4-CDP-2-C-methyl-D-erythritol 2-phosphate</name>
        <dbReference type="ChEBI" id="CHEBI:57919"/>
    </ligand>
</feature>
<evidence type="ECO:0000313" key="16">
    <source>
        <dbReference type="Proteomes" id="UP000184139"/>
    </source>
</evidence>
<comment type="cofactor">
    <cofactor evidence="3 13">
        <name>a divalent metal cation</name>
        <dbReference type="ChEBI" id="CHEBI:60240"/>
    </cofactor>
</comment>
<comment type="catalytic activity">
    <reaction evidence="1 13">
        <text>4-CDP-2-C-methyl-D-erythritol 2-phosphate = 2-C-methyl-D-erythritol 2,4-cyclic diphosphate + CMP</text>
        <dbReference type="Rhea" id="RHEA:23864"/>
        <dbReference type="ChEBI" id="CHEBI:57919"/>
        <dbReference type="ChEBI" id="CHEBI:58483"/>
        <dbReference type="ChEBI" id="CHEBI:60377"/>
        <dbReference type="EC" id="4.6.1.12"/>
    </reaction>
</comment>
<feature type="binding site" evidence="13">
    <location>
        <begin position="239"/>
        <end position="241"/>
    </location>
    <ligand>
        <name>4-CDP-2-C-methyl-D-erythritol 2-phosphate</name>
        <dbReference type="ChEBI" id="CHEBI:57919"/>
    </ligand>
</feature>
<reference evidence="15 16" key="1">
    <citation type="submission" date="2016-11" db="EMBL/GenBank/DDBJ databases">
        <authorList>
            <person name="Jaros S."/>
            <person name="Januszkiewicz K."/>
            <person name="Wedrychowicz H."/>
        </authorList>
    </citation>
    <scope>NUCLEOTIDE SEQUENCE [LARGE SCALE GENOMIC DNA]</scope>
    <source>
        <strain evidence="15 16">DSM 9705</strain>
    </source>
</reference>
<feature type="binding site" evidence="13">
    <location>
        <begin position="292"/>
        <end position="296"/>
    </location>
    <ligand>
        <name>4-CDP-2-C-methyl-D-erythritol 2-phosphate</name>
        <dbReference type="ChEBI" id="CHEBI:57919"/>
    </ligand>
</feature>
<dbReference type="PANTHER" id="PTHR32125:SF4">
    <property type="entry name" value="2-C-METHYL-D-ERYTHRITOL 4-PHOSPHATE CYTIDYLYLTRANSFERASE, CHLOROPLASTIC"/>
    <property type="match status" value="1"/>
</dbReference>
<evidence type="ECO:0000256" key="3">
    <source>
        <dbReference type="ARBA" id="ARBA00001968"/>
    </source>
</evidence>
<dbReference type="GO" id="GO:0016114">
    <property type="term" value="P:terpenoid biosynthetic process"/>
    <property type="evidence" value="ECO:0007669"/>
    <property type="project" value="InterPro"/>
</dbReference>
<comment type="function">
    <text evidence="13">Bifunctional enzyme that catalyzes the formation of 4-diphosphocytidyl-2-C-methyl-D-erythritol from CTP and 2-C-methyl-D-erythritol 4-phosphate (MEP) (IspD), and catalyzes the conversion of 4-diphosphocytidyl-2-C-methyl-D-erythritol 2-phosphate (CDP-ME2P) to 2-C-methyl-D-erythritol 2,4-cyclodiphosphate (ME-CPP) with a corresponding release of cytidine 5-monophosphate (CMP) (IspF).</text>
</comment>
<dbReference type="Pfam" id="PF01128">
    <property type="entry name" value="IspD"/>
    <property type="match status" value="1"/>
</dbReference>
<comment type="pathway">
    <text evidence="5 13">Isoprenoid biosynthesis; isopentenyl diphosphate biosynthesis via DXP pathway; isopentenyl diphosphate from 1-deoxy-D-xylulose 5-phosphate: step 2/6.</text>
</comment>
<evidence type="ECO:0000256" key="13">
    <source>
        <dbReference type="HAMAP-Rule" id="MF_01520"/>
    </source>
</evidence>
<dbReference type="UniPathway" id="UPA00056">
    <property type="reaction ID" value="UER00093"/>
</dbReference>
<feature type="binding site" evidence="13">
    <location>
        <position position="373"/>
    </location>
    <ligand>
        <name>4-CDP-2-C-methyl-D-erythritol 2-phosphate</name>
        <dbReference type="ChEBI" id="CHEBI:57919"/>
    </ligand>
</feature>
<protein>
    <recommendedName>
        <fullName evidence="13">Bifunctional enzyme IspD/IspF</fullName>
    </recommendedName>
    <domain>
        <recommendedName>
            <fullName evidence="13">2-C-methyl-D-erythritol 4-phosphate cytidylyltransferase</fullName>
            <ecNumber evidence="13">2.7.7.60</ecNumber>
        </recommendedName>
        <alternativeName>
            <fullName evidence="13">4-diphosphocytidyl-2C-methyl-D-erythritol synthase</fullName>
        </alternativeName>
        <alternativeName>
            <fullName evidence="13">MEP cytidylyltransferase</fullName>
            <shortName evidence="13">MCT</shortName>
        </alternativeName>
    </domain>
    <domain>
        <recommendedName>
            <fullName evidence="13">2-C-methyl-D-erythritol 2,4-cyclodiphosphate synthase</fullName>
            <shortName evidence="13">MECDP-synthase</shortName>
            <shortName evidence="13">MECPP-synthase</shortName>
            <shortName evidence="13">MECPS</shortName>
            <ecNumber evidence="13">4.6.1.12</ecNumber>
        </recommendedName>
    </domain>
</protein>
<comment type="caution">
    <text evidence="13">Lacks conserved residue(s) required for the propagation of feature annotation.</text>
</comment>
<dbReference type="PROSITE" id="PS01350">
    <property type="entry name" value="ISPF"/>
    <property type="match status" value="1"/>
</dbReference>
<evidence type="ECO:0000256" key="11">
    <source>
        <dbReference type="ARBA" id="ARBA00023239"/>
    </source>
</evidence>
<keyword evidence="16" id="KW-1185">Reference proteome</keyword>
<feature type="site" description="Transition state stabilizer" evidence="13">
    <location>
        <position position="17"/>
    </location>
</feature>
<evidence type="ECO:0000256" key="5">
    <source>
        <dbReference type="ARBA" id="ARBA00004787"/>
    </source>
</evidence>
<evidence type="ECO:0000259" key="14">
    <source>
        <dbReference type="Pfam" id="PF02542"/>
    </source>
</evidence>
<dbReference type="RefSeq" id="WP_073378820.1">
    <property type="nucleotide sequence ID" value="NZ_FQXS01000034.1"/>
</dbReference>
<dbReference type="GO" id="GO:0019288">
    <property type="term" value="P:isopentenyl diphosphate biosynthetic process, methylerythritol 4-phosphate pathway"/>
    <property type="evidence" value="ECO:0007669"/>
    <property type="project" value="UniProtKB-UniRule"/>
</dbReference>
<evidence type="ECO:0000256" key="4">
    <source>
        <dbReference type="ARBA" id="ARBA00004709"/>
    </source>
</evidence>
<dbReference type="EMBL" id="FQXS01000034">
    <property type="protein sequence ID" value="SHI10148.1"/>
    <property type="molecule type" value="Genomic_DNA"/>
</dbReference>
<dbReference type="HAMAP" id="MF_01520">
    <property type="entry name" value="IspDF"/>
    <property type="match status" value="1"/>
</dbReference>
<comment type="similarity">
    <text evidence="13">In the C-terminal section; belongs to the IspF family.</text>
</comment>
<evidence type="ECO:0000313" key="15">
    <source>
        <dbReference type="EMBL" id="SHI10148.1"/>
    </source>
</evidence>
<dbReference type="InterPro" id="IPR003526">
    <property type="entry name" value="MECDP_synthase"/>
</dbReference>
<comment type="pathway">
    <text evidence="4 13">Isoprenoid biosynthesis; isopentenyl diphosphate biosynthesis via DXP pathway; isopentenyl diphosphate from 1-deoxy-D-xylulose 5-phosphate: step 4/6.</text>
</comment>
<feature type="binding site" evidence="13">
    <location>
        <position position="239"/>
    </location>
    <ligand>
        <name>a divalent metal cation</name>
        <dbReference type="ChEBI" id="CHEBI:60240"/>
    </ligand>
</feature>
<dbReference type="STRING" id="1121409.SAMN02745124_03911"/>
<dbReference type="InterPro" id="IPR020555">
    <property type="entry name" value="MECDP_synthase_CS"/>
</dbReference>
<evidence type="ECO:0000256" key="1">
    <source>
        <dbReference type="ARBA" id="ARBA00000200"/>
    </source>
</evidence>
<evidence type="ECO:0000256" key="2">
    <source>
        <dbReference type="ARBA" id="ARBA00001282"/>
    </source>
</evidence>
<feature type="region of interest" description="2-C-methyl-D-erythritol 2,4-cyclodiphosphate synthase" evidence="13">
    <location>
        <begin position="233"/>
        <end position="390"/>
    </location>
</feature>
<dbReference type="PROSITE" id="PS01295">
    <property type="entry name" value="ISPD"/>
    <property type="match status" value="1"/>
</dbReference>
<feature type="binding site" evidence="13">
    <location>
        <begin position="363"/>
        <end position="366"/>
    </location>
    <ligand>
        <name>4-CDP-2-C-methyl-D-erythritol 2-phosphate</name>
        <dbReference type="ChEBI" id="CHEBI:57919"/>
    </ligand>
</feature>
<dbReference type="EC" id="2.7.7.60" evidence="13"/>
<comment type="catalytic activity">
    <reaction evidence="2 13">
        <text>2-C-methyl-D-erythritol 4-phosphate + CTP + H(+) = 4-CDP-2-C-methyl-D-erythritol + diphosphate</text>
        <dbReference type="Rhea" id="RHEA:13429"/>
        <dbReference type="ChEBI" id="CHEBI:15378"/>
        <dbReference type="ChEBI" id="CHEBI:33019"/>
        <dbReference type="ChEBI" id="CHEBI:37563"/>
        <dbReference type="ChEBI" id="CHEBI:57823"/>
        <dbReference type="ChEBI" id="CHEBI:58262"/>
        <dbReference type="EC" id="2.7.7.60"/>
    </reaction>
</comment>
<feature type="site" description="Positions MEP for the nucleophilic attack" evidence="13">
    <location>
        <position position="157"/>
    </location>
</feature>
<sequence length="390" mass="41591">MKQHAAVIIVAAGSGTRMGAAMPKQYLALAGTPILVRSIVPFTRCSFIGQIIVVVPADRIEQTTALLAENSLNGPAMSVVAGGRRRQDSVSCGLAAVADGIDIVLVHDGARPLVSPQLIERCYREVVASGAAIAAVPVKDTVKRGNAELHIAATVDRSSLWLAQTPQGARKHLLVDAFDRLADRDVTDEAALLEQAGTPVRLVHGEESNRKITGPEDLLLAESIMATQSSPLRIGHGYDAHRFSEGRRLVLGGVEIDYHLGLAGHSDADVVTHALCDALLGAMGLGDIGRHFPDTDPAFKDILSLNLLDWVMEAAASRRLELVNGDLTIVCQAPKLAPVIGHMRDMLAGHCRCTTDRINIKATTTERMGFTGRGEGICCHAVVLLQKLCR</sequence>
<feature type="site" description="Transition state stabilizer" evidence="13">
    <location>
        <position position="364"/>
    </location>
</feature>
<dbReference type="SUPFAM" id="SSF69765">
    <property type="entry name" value="IpsF-like"/>
    <property type="match status" value="1"/>
</dbReference>
<dbReference type="GO" id="GO:0008685">
    <property type="term" value="F:2-C-methyl-D-erythritol 2,4-cyclodiphosphate synthase activity"/>
    <property type="evidence" value="ECO:0007669"/>
    <property type="project" value="UniProtKB-UniRule"/>
</dbReference>
<accession>A0A1M5YE64</accession>
<dbReference type="InterPro" id="IPR036571">
    <property type="entry name" value="MECDP_synthase_sf"/>
</dbReference>
<feature type="binding site" evidence="13">
    <location>
        <position position="370"/>
    </location>
    <ligand>
        <name>4-CDP-2-C-methyl-D-erythritol 2-phosphate</name>
        <dbReference type="ChEBI" id="CHEBI:57919"/>
    </ligand>
</feature>
<dbReference type="EC" id="4.6.1.12" evidence="13"/>
<dbReference type="SUPFAM" id="SSF53448">
    <property type="entry name" value="Nucleotide-diphospho-sugar transferases"/>
    <property type="match status" value="1"/>
</dbReference>
<feature type="binding site" evidence="13">
    <location>
        <position position="273"/>
    </location>
    <ligand>
        <name>a divalent metal cation</name>
        <dbReference type="ChEBI" id="CHEBI:60240"/>
    </ligand>
</feature>
<dbReference type="CDD" id="cd00554">
    <property type="entry name" value="MECDP_synthase"/>
    <property type="match status" value="1"/>
</dbReference>
<comment type="similarity">
    <text evidence="6">Belongs to the IspD/TarI cytidylyltransferase family. IspD subfamily.</text>
</comment>
<dbReference type="CDD" id="cd02516">
    <property type="entry name" value="CDP-ME_synthetase"/>
    <property type="match status" value="1"/>
</dbReference>
<dbReference type="InterPro" id="IPR018294">
    <property type="entry name" value="ISPD_synthase_CS"/>
</dbReference>
<evidence type="ECO:0000256" key="8">
    <source>
        <dbReference type="ARBA" id="ARBA00022695"/>
    </source>
</evidence>
<dbReference type="Proteomes" id="UP000184139">
    <property type="component" value="Unassembled WGS sequence"/>
</dbReference>